<comment type="caution">
    <text evidence="2">The sequence shown here is derived from an EMBL/GenBank/DDBJ whole genome shotgun (WGS) entry which is preliminary data.</text>
</comment>
<dbReference type="AlphaFoldDB" id="A0A081D286"/>
<feature type="signal peptide" evidence="1">
    <location>
        <begin position="1"/>
        <end position="22"/>
    </location>
</feature>
<keyword evidence="1" id="KW-0732">Signal</keyword>
<organism evidence="2 3">
    <name type="scientific">Agrobacterium rubi TR3 = NBRC 13261</name>
    <dbReference type="NCBI Taxonomy" id="1368415"/>
    <lineage>
        <taxon>Bacteria</taxon>
        <taxon>Pseudomonadati</taxon>
        <taxon>Pseudomonadota</taxon>
        <taxon>Alphaproteobacteria</taxon>
        <taxon>Hyphomicrobiales</taxon>
        <taxon>Rhizobiaceae</taxon>
        <taxon>Rhizobium/Agrobacterium group</taxon>
        <taxon>Agrobacterium</taxon>
    </lineage>
</organism>
<dbReference type="OrthoDB" id="8305173at2"/>
<protein>
    <submittedName>
        <fullName evidence="2">Uncharacterized protein</fullName>
    </submittedName>
</protein>
<gene>
    <name evidence="2" type="ORF">RRU01S_30_00300</name>
</gene>
<sequence>MRRVAVGAGVSVVLCLVTAAVAQDIEVSSLDIRRTTVETVKAASPDGRYIVDVSGKQVRLVGPRFFPDNSKEVELFGRTQALAREDARAQVASK</sequence>
<evidence type="ECO:0000313" key="2">
    <source>
        <dbReference type="EMBL" id="GAK73032.1"/>
    </source>
</evidence>
<dbReference type="RefSeq" id="WP_052816211.1">
    <property type="nucleotide sequence ID" value="NZ_BBJU01000030.1"/>
</dbReference>
<evidence type="ECO:0000256" key="1">
    <source>
        <dbReference type="SAM" id="SignalP"/>
    </source>
</evidence>
<evidence type="ECO:0000313" key="3">
    <source>
        <dbReference type="Proteomes" id="UP000028701"/>
    </source>
</evidence>
<accession>A0A081D286</accession>
<dbReference type="EMBL" id="BBJU01000030">
    <property type="protein sequence ID" value="GAK73032.1"/>
    <property type="molecule type" value="Genomic_DNA"/>
</dbReference>
<name>A0A081D286_9HYPH</name>
<feature type="chain" id="PRO_5001756352" evidence="1">
    <location>
        <begin position="23"/>
        <end position="94"/>
    </location>
</feature>
<dbReference type="Proteomes" id="UP000028701">
    <property type="component" value="Unassembled WGS sequence"/>
</dbReference>
<reference evidence="2 3" key="1">
    <citation type="submission" date="2014-08" db="EMBL/GenBank/DDBJ databases">
        <title>Whole genome shotgun sequence of Rhizobium rubi NBRC 13261.</title>
        <authorList>
            <person name="Katano-Makiyama Y."/>
            <person name="Hosoyama A."/>
            <person name="Hashimoto M."/>
            <person name="Hosoyama Y."/>
            <person name="Noguchi M."/>
            <person name="Tsuchikane K."/>
            <person name="Uohara A."/>
            <person name="Ohji S."/>
            <person name="Ichikawa N."/>
            <person name="Kimura A."/>
            <person name="Yamazoe A."/>
            <person name="Fujita N."/>
        </authorList>
    </citation>
    <scope>NUCLEOTIDE SEQUENCE [LARGE SCALE GENOMIC DNA]</scope>
    <source>
        <strain evidence="2 3">NBRC 13261</strain>
    </source>
</reference>
<proteinExistence type="predicted"/>